<proteinExistence type="predicted"/>
<keyword evidence="2" id="KW-1185">Reference proteome</keyword>
<evidence type="ECO:0000313" key="2">
    <source>
        <dbReference type="Proteomes" id="UP000515153"/>
    </source>
</evidence>
<sequence length="117" mass="12496">MSTPNPPSKTTCTIPSRPERVETQDGIPSSVGAESGPGTAPEIKVPQARATVVPRLNMTSEPCHVSTANGNVSVGKPNRGCSESRGDGAQTGPTGYIYFPRFVPNYNFWASQYIERV</sequence>
<evidence type="ECO:0000313" key="3">
    <source>
        <dbReference type="RefSeq" id="XP_030980222.1"/>
    </source>
</evidence>
<dbReference type="AlphaFoldDB" id="A0A6P8AZC5"/>
<protein>
    <submittedName>
        <fullName evidence="3">Uncharacterized protein</fullName>
    </submittedName>
</protein>
<feature type="region of interest" description="Disordered" evidence="1">
    <location>
        <begin position="1"/>
        <end position="43"/>
    </location>
</feature>
<organism evidence="2 3">
    <name type="scientific">Pyricularia grisea</name>
    <name type="common">Crabgrass-specific blast fungus</name>
    <name type="synonym">Magnaporthe grisea</name>
    <dbReference type="NCBI Taxonomy" id="148305"/>
    <lineage>
        <taxon>Eukaryota</taxon>
        <taxon>Fungi</taxon>
        <taxon>Dikarya</taxon>
        <taxon>Ascomycota</taxon>
        <taxon>Pezizomycotina</taxon>
        <taxon>Sordariomycetes</taxon>
        <taxon>Sordariomycetidae</taxon>
        <taxon>Magnaporthales</taxon>
        <taxon>Pyriculariaceae</taxon>
        <taxon>Pyricularia</taxon>
    </lineage>
</organism>
<reference evidence="3" key="2">
    <citation type="submission" date="2019-10" db="EMBL/GenBank/DDBJ databases">
        <authorList>
            <consortium name="NCBI Genome Project"/>
        </authorList>
    </citation>
    <scope>NUCLEOTIDE SEQUENCE</scope>
    <source>
        <strain evidence="3">NI907</strain>
    </source>
</reference>
<name>A0A6P8AZC5_PYRGI</name>
<dbReference type="KEGG" id="pgri:PgNI_10966"/>
<dbReference type="Proteomes" id="UP000515153">
    <property type="component" value="Chromosome VII"/>
</dbReference>
<accession>A0A6P8AZC5</accession>
<feature type="region of interest" description="Disordered" evidence="1">
    <location>
        <begin position="61"/>
        <end position="93"/>
    </location>
</feature>
<gene>
    <name evidence="3" type="ORF">PgNI_10966</name>
</gene>
<evidence type="ECO:0000256" key="1">
    <source>
        <dbReference type="SAM" id="MobiDB-lite"/>
    </source>
</evidence>
<dbReference type="GeneID" id="41965845"/>
<reference evidence="3" key="3">
    <citation type="submission" date="2025-08" db="UniProtKB">
        <authorList>
            <consortium name="RefSeq"/>
        </authorList>
    </citation>
    <scope>IDENTIFICATION</scope>
    <source>
        <strain evidence="3">NI907</strain>
    </source>
</reference>
<reference evidence="2 3" key="1">
    <citation type="journal article" date="2019" name="Mol. Biol. Evol.">
        <title>Blast fungal genomes show frequent chromosomal changes, gene gains and losses, and effector gene turnover.</title>
        <authorList>
            <person name="Gomez Luciano L.B."/>
            <person name="Jason Tsai I."/>
            <person name="Chuma I."/>
            <person name="Tosa Y."/>
            <person name="Chen Y.H."/>
            <person name="Li J.Y."/>
            <person name="Li M.Y."/>
            <person name="Jade Lu M.Y."/>
            <person name="Nakayashiki H."/>
            <person name="Li W.H."/>
        </authorList>
    </citation>
    <scope>NUCLEOTIDE SEQUENCE [LARGE SCALE GENOMIC DNA]</scope>
    <source>
        <strain evidence="2 3">NI907</strain>
    </source>
</reference>
<dbReference type="RefSeq" id="XP_030980222.1">
    <property type="nucleotide sequence ID" value="XM_031130940.1"/>
</dbReference>